<comment type="similarity">
    <text evidence="2">Belongs to the outer membrane factor (OMF) (TC 1.B.17) family.</text>
</comment>
<reference evidence="8" key="1">
    <citation type="submission" date="2024-05" db="EMBL/GenBank/DDBJ databases">
        <authorList>
            <person name="Jung D.-H."/>
        </authorList>
    </citation>
    <scope>NUCLEOTIDE SEQUENCE</scope>
    <source>
        <strain evidence="8">JA-25</strain>
    </source>
</reference>
<evidence type="ECO:0000256" key="2">
    <source>
        <dbReference type="ARBA" id="ARBA00007613"/>
    </source>
</evidence>
<evidence type="ECO:0000256" key="3">
    <source>
        <dbReference type="ARBA" id="ARBA00022448"/>
    </source>
</evidence>
<sequence>MLFFVLLANVPSFAQPVKLTLDEVVNLAREQSIAGKQAATLKKTNYWKYRSFLADFKPQLSLDGSLPGFTRSFIQVQQPDGTIAFQPVSLNNSLLNLSLSQNIPQTGGSIYVQQQLQRFDNFLNRSTLYNGIPFAFGISQPLFRFNQMKWDRRIEPLRYAESNQQYIEAMEQVALDATGLYFDLLVAQVNLQIAETNRANNDTLYTIAKHKLEIGKISRNDLLQLQLSVLNARKDLASARQSAEVASLKLRSYINIQTTTSEVRPFDLVIPDQVRSFDVDLQQALAEAFANRSDAIGFQRRRLEADRDVEKARKENGINATLNADFGLTNRGSRPIDVYIQPQDRQSVILQFIVPIMTWGRAQARTETARANQQLVVQTVEQARRTFEQQIYTQVTLLDMLRQQVKLTAEADQIAQTRYQIAQERFRLSDLTVTDLGIATQDKDRARRDAILALRDYWQSHYTLRLLTLYDFDTNQKLQGA</sequence>
<comment type="subcellular location">
    <subcellularLocation>
        <location evidence="1">Cell outer membrane</location>
    </subcellularLocation>
</comment>
<evidence type="ECO:0000256" key="4">
    <source>
        <dbReference type="ARBA" id="ARBA00022452"/>
    </source>
</evidence>
<keyword evidence="6" id="KW-0472">Membrane</keyword>
<comment type="caution">
    <text evidence="8">The sequence shown here is derived from an EMBL/GenBank/DDBJ whole genome shotgun (WGS) entry which is preliminary data.</text>
</comment>
<dbReference type="Pfam" id="PF02321">
    <property type="entry name" value="OEP"/>
    <property type="match status" value="1"/>
</dbReference>
<keyword evidence="7" id="KW-0998">Cell outer membrane</keyword>
<dbReference type="PANTHER" id="PTHR30026">
    <property type="entry name" value="OUTER MEMBRANE PROTEIN TOLC"/>
    <property type="match status" value="1"/>
</dbReference>
<keyword evidence="3" id="KW-0813">Transport</keyword>
<proteinExistence type="inferred from homology"/>
<evidence type="ECO:0000256" key="1">
    <source>
        <dbReference type="ARBA" id="ARBA00004442"/>
    </source>
</evidence>
<name>A0ABX0QKP5_9BACT</name>
<dbReference type="InterPro" id="IPR051906">
    <property type="entry name" value="TolC-like"/>
</dbReference>
<keyword evidence="5" id="KW-0812">Transmembrane</keyword>
<dbReference type="InterPro" id="IPR003423">
    <property type="entry name" value="OMP_efflux"/>
</dbReference>
<protein>
    <submittedName>
        <fullName evidence="8">TolC family protein</fullName>
    </submittedName>
</protein>
<dbReference type="RefSeq" id="WP_166692484.1">
    <property type="nucleotide sequence ID" value="NZ_WAEL01000005.1"/>
</dbReference>
<keyword evidence="4" id="KW-1134">Transmembrane beta strand</keyword>
<evidence type="ECO:0000256" key="6">
    <source>
        <dbReference type="ARBA" id="ARBA00023136"/>
    </source>
</evidence>
<keyword evidence="9" id="KW-1185">Reference proteome</keyword>
<dbReference type="SUPFAM" id="SSF56954">
    <property type="entry name" value="Outer membrane efflux proteins (OEP)"/>
    <property type="match status" value="1"/>
</dbReference>
<evidence type="ECO:0000256" key="5">
    <source>
        <dbReference type="ARBA" id="ARBA00022692"/>
    </source>
</evidence>
<dbReference type="PANTHER" id="PTHR30026:SF20">
    <property type="entry name" value="OUTER MEMBRANE PROTEIN TOLC"/>
    <property type="match status" value="1"/>
</dbReference>
<evidence type="ECO:0000313" key="9">
    <source>
        <dbReference type="Proteomes" id="UP000606008"/>
    </source>
</evidence>
<dbReference type="Proteomes" id="UP000606008">
    <property type="component" value="Unassembled WGS sequence"/>
</dbReference>
<evidence type="ECO:0000256" key="7">
    <source>
        <dbReference type="ARBA" id="ARBA00023237"/>
    </source>
</evidence>
<dbReference type="Gene3D" id="1.20.1600.10">
    <property type="entry name" value="Outer membrane efflux proteins (OEP)"/>
    <property type="match status" value="1"/>
</dbReference>
<gene>
    <name evidence="8" type="ORF">F7231_14980</name>
</gene>
<evidence type="ECO:0000313" key="8">
    <source>
        <dbReference type="EMBL" id="NID11477.1"/>
    </source>
</evidence>
<accession>A0ABX0QKP5</accession>
<organism evidence="8 9">
    <name type="scientific">Fibrivirga algicola</name>
    <dbReference type="NCBI Taxonomy" id="2950420"/>
    <lineage>
        <taxon>Bacteria</taxon>
        <taxon>Pseudomonadati</taxon>
        <taxon>Bacteroidota</taxon>
        <taxon>Cytophagia</taxon>
        <taxon>Cytophagales</taxon>
        <taxon>Spirosomataceae</taxon>
        <taxon>Fibrivirga</taxon>
    </lineage>
</organism>
<dbReference type="EMBL" id="WAEL01000005">
    <property type="protein sequence ID" value="NID11477.1"/>
    <property type="molecule type" value="Genomic_DNA"/>
</dbReference>